<sequence length="149" mass="17553">MLNRSRTVIYNFLKNPGKYGQQRHTGRPSSVSLCEKRMITRQACFKKQTSKEIKLAMQCSNCSMSFTKRKKVRYGKLMTQPPLTKVHKRLRVEFAKKCITMGKKWDVIFSDEKKFNLDGPNGFRYFWYDLRKEKEIFSKRTFGGGSVMV</sequence>
<dbReference type="GO" id="GO:0003676">
    <property type="term" value="F:nucleic acid binding"/>
    <property type="evidence" value="ECO:0007669"/>
    <property type="project" value="InterPro"/>
</dbReference>
<name>A0A4Y2U4V3_ARAVE</name>
<evidence type="ECO:0000313" key="2">
    <source>
        <dbReference type="Proteomes" id="UP000499080"/>
    </source>
</evidence>
<gene>
    <name evidence="1" type="primary">tc3a_18</name>
    <name evidence="1" type="ORF">AVEN_45368_1</name>
</gene>
<dbReference type="Proteomes" id="UP000499080">
    <property type="component" value="Unassembled WGS sequence"/>
</dbReference>
<dbReference type="EMBL" id="BGPR01033925">
    <property type="protein sequence ID" value="GBO08049.1"/>
    <property type="molecule type" value="Genomic_DNA"/>
</dbReference>
<protein>
    <submittedName>
        <fullName evidence="1">Transposable element Tc3 transposase</fullName>
    </submittedName>
</protein>
<dbReference type="OrthoDB" id="8060176at2759"/>
<accession>A0A4Y2U4V3</accession>
<evidence type="ECO:0000313" key="1">
    <source>
        <dbReference type="EMBL" id="GBO08049.1"/>
    </source>
</evidence>
<proteinExistence type="predicted"/>
<comment type="caution">
    <text evidence="1">The sequence shown here is derived from an EMBL/GenBank/DDBJ whole genome shotgun (WGS) entry which is preliminary data.</text>
</comment>
<dbReference type="Gene3D" id="3.30.420.10">
    <property type="entry name" value="Ribonuclease H-like superfamily/Ribonuclease H"/>
    <property type="match status" value="1"/>
</dbReference>
<organism evidence="1 2">
    <name type="scientific">Araneus ventricosus</name>
    <name type="common">Orbweaver spider</name>
    <name type="synonym">Epeira ventricosa</name>
    <dbReference type="NCBI Taxonomy" id="182803"/>
    <lineage>
        <taxon>Eukaryota</taxon>
        <taxon>Metazoa</taxon>
        <taxon>Ecdysozoa</taxon>
        <taxon>Arthropoda</taxon>
        <taxon>Chelicerata</taxon>
        <taxon>Arachnida</taxon>
        <taxon>Araneae</taxon>
        <taxon>Araneomorphae</taxon>
        <taxon>Entelegynae</taxon>
        <taxon>Araneoidea</taxon>
        <taxon>Araneidae</taxon>
        <taxon>Araneus</taxon>
    </lineage>
</organism>
<dbReference type="InterPro" id="IPR036397">
    <property type="entry name" value="RNaseH_sf"/>
</dbReference>
<dbReference type="AlphaFoldDB" id="A0A4Y2U4V3"/>
<reference evidence="1 2" key="1">
    <citation type="journal article" date="2019" name="Sci. Rep.">
        <title>Orb-weaving spider Araneus ventricosus genome elucidates the spidroin gene catalogue.</title>
        <authorList>
            <person name="Kono N."/>
            <person name="Nakamura H."/>
            <person name="Ohtoshi R."/>
            <person name="Moran D.A.P."/>
            <person name="Shinohara A."/>
            <person name="Yoshida Y."/>
            <person name="Fujiwara M."/>
            <person name="Mori M."/>
            <person name="Tomita M."/>
            <person name="Arakawa K."/>
        </authorList>
    </citation>
    <scope>NUCLEOTIDE SEQUENCE [LARGE SCALE GENOMIC DNA]</scope>
</reference>
<keyword evidence="2" id="KW-1185">Reference proteome</keyword>